<dbReference type="InterPro" id="IPR012337">
    <property type="entry name" value="RNaseH-like_sf"/>
</dbReference>
<dbReference type="PROSITE" id="PS50994">
    <property type="entry name" value="INTEGRASE"/>
    <property type="match status" value="1"/>
</dbReference>
<dbReference type="Proteomes" id="UP000250579">
    <property type="component" value="Chromosome"/>
</dbReference>
<dbReference type="InterPro" id="IPR047797">
    <property type="entry name" value="ISNCY_transpos"/>
</dbReference>
<dbReference type="PANTHER" id="PTHR35004">
    <property type="entry name" value="TRANSPOSASE RV3428C-RELATED"/>
    <property type="match status" value="1"/>
</dbReference>
<proteinExistence type="predicted"/>
<feature type="domain" description="Integrase catalytic" evidence="2">
    <location>
        <begin position="132"/>
        <end position="314"/>
    </location>
</feature>
<dbReference type="SUPFAM" id="SSF53098">
    <property type="entry name" value="Ribonuclease H-like"/>
    <property type="match status" value="1"/>
</dbReference>
<sequence>MSPYERITMSLREVDRLKIIQAVTEGFLTPTRAAQRLQLSTRQVHRLVQRYRDAGVSGLTSRKRGQPSNHQLQPGLERRAATLIREHYQDFGPTLAAEKLAECHGLRLAKETVRLIMMDTGLWTPRWQRPPKVYQPRNRRACLGELIQIDGSDHRWFEDRAPACTLLVYIDDATSRLMHLAFTRSESTFSYFQATRAYLEQHGKPLALYSDKASVFRVNSKDAQGGDGHTQFARAMFELNIDTFCANSSQAKGRVERAHLTLQDRLVKELRLRNISTVEAANAYLPLFMADYNRRFGKPARSDFNAHRLVRDDEDLSLILTWRVSRRVSKSLTLQYERRLYVLQDTVQTRALAGRYAEIYHYPDGRIEVRSEGVALPYGTLDQLPEINQGAIVDNKRLGHVLQVAQRMQEQRDSRRSQAVPGNPKPTKEQRRAPQKKKAKAFMPDDILAAMQQSPLPKRRSRIASVDQC</sequence>
<dbReference type="GO" id="GO:0015074">
    <property type="term" value="P:DNA integration"/>
    <property type="evidence" value="ECO:0007669"/>
    <property type="project" value="InterPro"/>
</dbReference>
<dbReference type="InterPro" id="IPR036397">
    <property type="entry name" value="RNaseH_sf"/>
</dbReference>
<dbReference type="EMBL" id="CP022198">
    <property type="protein sequence ID" value="AXA67737.1"/>
    <property type="molecule type" value="Genomic_DNA"/>
</dbReference>
<dbReference type="InterPro" id="IPR009057">
    <property type="entry name" value="Homeodomain-like_sf"/>
</dbReference>
<evidence type="ECO:0000313" key="3">
    <source>
        <dbReference type="EMBL" id="AXA67737.1"/>
    </source>
</evidence>
<protein>
    <submittedName>
        <fullName evidence="3">Integrase</fullName>
    </submittedName>
</protein>
<evidence type="ECO:0000259" key="2">
    <source>
        <dbReference type="PROSITE" id="PS50994"/>
    </source>
</evidence>
<dbReference type="NCBIfam" id="NF033594">
    <property type="entry name" value="transpos_ISNCY_2"/>
    <property type="match status" value="1"/>
</dbReference>
<reference evidence="3 4" key="1">
    <citation type="submission" date="2017-06" db="EMBL/GenBank/DDBJ databases">
        <title>Evolution towards high GC content and high-temperature stress adaptation in endophytic Pseudomonas oryzihabitans impacted its plant-growth promoting traits.</title>
        <authorList>
            <person name="Nascimento F.X."/>
        </authorList>
    </citation>
    <scope>NUCLEOTIDE SEQUENCE [LARGE SCALE GENOMIC DNA]</scope>
    <source>
        <strain evidence="3 4">MS8</strain>
    </source>
</reference>
<dbReference type="Pfam" id="PF13565">
    <property type="entry name" value="HTH_32"/>
    <property type="match status" value="1"/>
</dbReference>
<organism evidence="3 4">
    <name type="scientific">Pseudomonas oryzihabitans</name>
    <dbReference type="NCBI Taxonomy" id="47885"/>
    <lineage>
        <taxon>Bacteria</taxon>
        <taxon>Pseudomonadati</taxon>
        <taxon>Pseudomonadota</taxon>
        <taxon>Gammaproteobacteria</taxon>
        <taxon>Pseudomonadales</taxon>
        <taxon>Pseudomonadaceae</taxon>
        <taxon>Pseudomonas</taxon>
    </lineage>
</organism>
<dbReference type="RefSeq" id="WP_208691812.1">
    <property type="nucleotide sequence ID" value="NZ_CP022198.1"/>
</dbReference>
<evidence type="ECO:0000313" key="4">
    <source>
        <dbReference type="Proteomes" id="UP000250579"/>
    </source>
</evidence>
<name>A0A2Z5AAX8_9PSED</name>
<dbReference type="Gene3D" id="3.30.420.10">
    <property type="entry name" value="Ribonuclease H-like superfamily/Ribonuclease H"/>
    <property type="match status" value="1"/>
</dbReference>
<feature type="region of interest" description="Disordered" evidence="1">
    <location>
        <begin position="408"/>
        <end position="445"/>
    </location>
</feature>
<dbReference type="AlphaFoldDB" id="A0A2Z5AAX8"/>
<accession>A0A2Z5AAX8</accession>
<dbReference type="InterPro" id="IPR001584">
    <property type="entry name" value="Integrase_cat-core"/>
</dbReference>
<dbReference type="SUPFAM" id="SSF46689">
    <property type="entry name" value="Homeodomain-like"/>
    <property type="match status" value="1"/>
</dbReference>
<gene>
    <name evidence="3" type="ORF">CE139_18570</name>
</gene>
<evidence type="ECO:0000256" key="1">
    <source>
        <dbReference type="SAM" id="MobiDB-lite"/>
    </source>
</evidence>
<dbReference type="PANTHER" id="PTHR35004:SF7">
    <property type="entry name" value="INTEGRASE PROTEIN"/>
    <property type="match status" value="1"/>
</dbReference>
<dbReference type="GO" id="GO:0003676">
    <property type="term" value="F:nucleic acid binding"/>
    <property type="evidence" value="ECO:0007669"/>
    <property type="project" value="InterPro"/>
</dbReference>